<evidence type="ECO:0000313" key="3">
    <source>
        <dbReference type="Proteomes" id="UP000199341"/>
    </source>
</evidence>
<proteinExistence type="predicted"/>
<feature type="domain" description="Amine oxidase" evidence="1">
    <location>
        <begin position="23"/>
        <end position="418"/>
    </location>
</feature>
<dbReference type="PRINTS" id="PR00419">
    <property type="entry name" value="ADXRDTASE"/>
</dbReference>
<dbReference type="EMBL" id="FNIE01000005">
    <property type="protein sequence ID" value="SDN68711.1"/>
    <property type="molecule type" value="Genomic_DNA"/>
</dbReference>
<gene>
    <name evidence="2" type="ORF">SAMN05216259_105194</name>
</gene>
<dbReference type="Gene3D" id="3.50.50.60">
    <property type="entry name" value="FAD/NAD(P)-binding domain"/>
    <property type="match status" value="1"/>
</dbReference>
<keyword evidence="3" id="KW-1185">Reference proteome</keyword>
<evidence type="ECO:0000313" key="2">
    <source>
        <dbReference type="EMBL" id="SDN68711.1"/>
    </source>
</evidence>
<dbReference type="RefSeq" id="WP_245771366.1">
    <property type="nucleotide sequence ID" value="NZ_FNIE01000005.1"/>
</dbReference>
<dbReference type="GO" id="GO:0016491">
    <property type="term" value="F:oxidoreductase activity"/>
    <property type="evidence" value="ECO:0007669"/>
    <property type="project" value="InterPro"/>
</dbReference>
<dbReference type="Pfam" id="PF01593">
    <property type="entry name" value="Amino_oxidase"/>
    <property type="match status" value="1"/>
</dbReference>
<dbReference type="InterPro" id="IPR002937">
    <property type="entry name" value="Amino_oxidase"/>
</dbReference>
<name>A0A1H0DFE6_9ACTN</name>
<dbReference type="AlphaFoldDB" id="A0A1H0DFE6"/>
<dbReference type="Proteomes" id="UP000199341">
    <property type="component" value="Unassembled WGS sequence"/>
</dbReference>
<dbReference type="InterPro" id="IPR036188">
    <property type="entry name" value="FAD/NAD-bd_sf"/>
</dbReference>
<dbReference type="PANTHER" id="PTHR42841">
    <property type="entry name" value="AMINE OXIDASE"/>
    <property type="match status" value="1"/>
</dbReference>
<reference evidence="2 3" key="1">
    <citation type="submission" date="2016-10" db="EMBL/GenBank/DDBJ databases">
        <authorList>
            <person name="de Groot N.N."/>
        </authorList>
    </citation>
    <scope>NUCLEOTIDE SEQUENCE [LARGE SCALE GENOMIC DNA]</scope>
    <source>
        <strain evidence="2 3">CGMCC 4.2022</strain>
    </source>
</reference>
<dbReference type="STRING" id="310781.SAMN05216259_105194"/>
<organism evidence="2 3">
    <name type="scientific">Actinacidiphila guanduensis</name>
    <dbReference type="NCBI Taxonomy" id="310781"/>
    <lineage>
        <taxon>Bacteria</taxon>
        <taxon>Bacillati</taxon>
        <taxon>Actinomycetota</taxon>
        <taxon>Actinomycetes</taxon>
        <taxon>Kitasatosporales</taxon>
        <taxon>Streptomycetaceae</taxon>
        <taxon>Actinacidiphila</taxon>
    </lineage>
</organism>
<accession>A0A1H0DFE6</accession>
<evidence type="ECO:0000259" key="1">
    <source>
        <dbReference type="Pfam" id="PF01593"/>
    </source>
</evidence>
<protein>
    <submittedName>
        <fullName evidence="2">Phytoene dehydrogenase-related protein</fullName>
    </submittedName>
</protein>
<dbReference type="SUPFAM" id="SSF51905">
    <property type="entry name" value="FAD/NAD(P)-binding domain"/>
    <property type="match status" value="1"/>
</dbReference>
<sequence length="424" mass="43682">MLSPARAKGVATATDVIVVGAGLAGLAAAHHLLDGGLRVTVLEAADRVGGRMATDTVDGFRLDRGPQLVNSAVPELRRLPGLRDLPLAPLAPGLLLRTAGRGHRVGDPRTARAAFNSARAPLGSPFDRARFGTAPDRLAAACADRLAARPETATALALTGRGFAPRTVEVFLRPLLSALLGDPGLGTSSRVAEVVLRGYARGRTCLPAGGAAAVPERLAAALPAGTVRLGVRADRVAANGVHTADGAQLPCRAVVVATDARTAGVLLPGLRVPDCHQVTVVHHAAPVPPVREPVLVLDADRTGPVAYTYAASSVDPTRGPAGRTLITSVILGALPDGTAETRDKAIRAHLAELYDAATDAWDLLALHTSADAIPAMPAPHDLRRPVRLLSGLYVCGDHRDTSTLQGALRSARRAAAAALRDLAS</sequence>